<dbReference type="PANTHER" id="PTHR43581">
    <property type="entry name" value="ATP/GTP PHOSPHATASE"/>
    <property type="match status" value="1"/>
</dbReference>
<dbReference type="InterPro" id="IPR027417">
    <property type="entry name" value="P-loop_NTPase"/>
</dbReference>
<organism evidence="3 4">
    <name type="scientific">Streptococcus gallolyticus</name>
    <dbReference type="NCBI Taxonomy" id="315405"/>
    <lineage>
        <taxon>Bacteria</taxon>
        <taxon>Bacillati</taxon>
        <taxon>Bacillota</taxon>
        <taxon>Bacilli</taxon>
        <taxon>Lactobacillales</taxon>
        <taxon>Streptococcaceae</taxon>
        <taxon>Streptococcus</taxon>
    </lineage>
</organism>
<evidence type="ECO:0000313" key="4">
    <source>
        <dbReference type="Proteomes" id="UP000254510"/>
    </source>
</evidence>
<dbReference type="SUPFAM" id="SSF52540">
    <property type="entry name" value="P-loop containing nucleoside triphosphate hydrolases"/>
    <property type="match status" value="1"/>
</dbReference>
<evidence type="ECO:0000259" key="2">
    <source>
        <dbReference type="Pfam" id="PF20469"/>
    </source>
</evidence>
<evidence type="ECO:0000259" key="1">
    <source>
        <dbReference type="Pfam" id="PF13304"/>
    </source>
</evidence>
<proteinExistence type="predicted"/>
<reference evidence="3 4" key="1">
    <citation type="submission" date="2018-06" db="EMBL/GenBank/DDBJ databases">
        <authorList>
            <consortium name="Pathogen Informatics"/>
            <person name="Doyle S."/>
        </authorList>
    </citation>
    <scope>NUCLEOTIDE SEQUENCE [LARGE SCALE GENOMIC DNA]</scope>
    <source>
        <strain evidence="3 4">NCTC13767</strain>
    </source>
</reference>
<feature type="domain" description="OLD protein-like TOPRIM" evidence="2">
    <location>
        <begin position="417"/>
        <end position="480"/>
    </location>
</feature>
<dbReference type="GO" id="GO:0005524">
    <property type="term" value="F:ATP binding"/>
    <property type="evidence" value="ECO:0007669"/>
    <property type="project" value="InterPro"/>
</dbReference>
<dbReference type="InterPro" id="IPR003959">
    <property type="entry name" value="ATPase_AAA_core"/>
</dbReference>
<dbReference type="InterPro" id="IPR051396">
    <property type="entry name" value="Bact_Antivir_Def_Nuclease"/>
</dbReference>
<evidence type="ECO:0000313" key="3">
    <source>
        <dbReference type="EMBL" id="SUN62078.1"/>
    </source>
</evidence>
<dbReference type="Pfam" id="PF20469">
    <property type="entry name" value="OLD-like_TOPRIM"/>
    <property type="match status" value="1"/>
</dbReference>
<name>A0A380KAW9_9STRE</name>
<sequence length="689" mass="79077">MKLTKVIINNFRSFGDSQVIGFNAQTVLIGNNSSGKTTVLQALSKLFSDKQNDRIIRKSDFHLPKGLRPGENSRTLFIETIFEFDELDGTAYSPAIPSFFEHFTVSQGDAKPFLRIRLESSWEDDGTVEGSIDTQIYYISSAEDIIKDEDMHRAHRKDLDKIRVLYVPASRTPEKELGNASGSMLSRLVNSINWTDDEIKEITNKIDELNNTFLSESGALTQINQEIQKSWKLYHEDNRFTQAELTINSSEMAGALRQIALKFSPTTTEEAFTVSDLGDGLRSIFYFSLVDSILDIELKIIKDREENPDNPRFKLIPPILTILAIEEPENHIAPHHIGKLVKRFKQLSNNDNSQVVLTSHSPAIVKRIEPEDLRYLRIENNDRVLQTIVSGIQLPQAIDESYKYIKAAIQAYPELYFAKLVVLGEGDSEELLLPKFFDLLGKEIDSSQISIVPLGGRHVNYFWKLLNSLKIPYITLLDFDNERYGGGWGRIKYISQHLYELNTEFQEWFNTQGLDFNEIGARECESMEDKRLINWFYKLEEFNVYFSSPLDIDFLMLQHYKEHYLDMLSSKEGPVVSYADSGGNSKKVKLTDLDCIDKLQLEGLEKRIEEAKIATLKDKSGPGDSFTSEEKELMIWYQYFFLGRGKPTTHMQFLSSISDDELKRNLPLVFEKMVRRAEELLGDIDYGKE</sequence>
<dbReference type="PANTHER" id="PTHR43581:SF4">
    <property type="entry name" value="ATP_GTP PHOSPHATASE"/>
    <property type="match status" value="1"/>
</dbReference>
<dbReference type="EMBL" id="UHFM01000006">
    <property type="protein sequence ID" value="SUN62078.1"/>
    <property type="molecule type" value="Genomic_DNA"/>
</dbReference>
<dbReference type="Pfam" id="PF13304">
    <property type="entry name" value="AAA_21"/>
    <property type="match status" value="1"/>
</dbReference>
<gene>
    <name evidence="3" type="ORF">NCTC13767_02492</name>
</gene>
<dbReference type="GO" id="GO:0016887">
    <property type="term" value="F:ATP hydrolysis activity"/>
    <property type="evidence" value="ECO:0007669"/>
    <property type="project" value="InterPro"/>
</dbReference>
<dbReference type="CDD" id="cd01026">
    <property type="entry name" value="TOPRIM_OLD"/>
    <property type="match status" value="1"/>
</dbReference>
<protein>
    <submittedName>
        <fullName evidence="3">Yga2G</fullName>
    </submittedName>
</protein>
<dbReference type="AlphaFoldDB" id="A0A380KAW9"/>
<accession>A0A380KAW9</accession>
<dbReference type="Proteomes" id="UP000254510">
    <property type="component" value="Unassembled WGS sequence"/>
</dbReference>
<feature type="domain" description="ATPase AAA-type core" evidence="1">
    <location>
        <begin position="26"/>
        <end position="365"/>
    </location>
</feature>
<dbReference type="InterPro" id="IPR034139">
    <property type="entry name" value="TOPRIM_OLD"/>
</dbReference>
<dbReference type="Gene3D" id="3.40.50.300">
    <property type="entry name" value="P-loop containing nucleotide triphosphate hydrolases"/>
    <property type="match status" value="1"/>
</dbReference>